<dbReference type="AlphaFoldDB" id="W0I0X7"/>
<reference evidence="2 3" key="1">
    <citation type="journal article" date="2014" name="Int. J. Syst. Evol. Microbiol.">
        <title>Thermococcus paralvinellae sp. nov. and Thermococcus cleftensis sp. nov. of hyperthermophilic heterotrophs from deep-sea hydrothermal vents.</title>
        <authorList>
            <person name="Hensley S.A."/>
            <person name="Jung J.H."/>
            <person name="Park C.S."/>
            <person name="Holden J.F."/>
        </authorList>
    </citation>
    <scope>NUCLEOTIDE SEQUENCE [LARGE SCALE GENOMIC DNA]</scope>
    <source>
        <strain evidence="2 3">ES1</strain>
    </source>
</reference>
<dbReference type="KEGG" id="ths:TES1_0264"/>
<keyword evidence="3" id="KW-1185">Reference proteome</keyword>
<dbReference type="RefSeq" id="WP_042679533.1">
    <property type="nucleotide sequence ID" value="NZ_CP006965.1"/>
</dbReference>
<keyword evidence="1" id="KW-0175">Coiled coil</keyword>
<dbReference type="HOGENOM" id="CLU_2103636_0_0_2"/>
<dbReference type="Proteomes" id="UP000019027">
    <property type="component" value="Chromosome"/>
</dbReference>
<dbReference type="GeneID" id="24907769"/>
<feature type="coiled-coil region" evidence="1">
    <location>
        <begin position="28"/>
        <end position="62"/>
    </location>
</feature>
<organism evidence="2 3">
    <name type="scientific">Thermococcus paralvinellae</name>
    <dbReference type="NCBI Taxonomy" id="582419"/>
    <lineage>
        <taxon>Archaea</taxon>
        <taxon>Methanobacteriati</taxon>
        <taxon>Methanobacteriota</taxon>
        <taxon>Thermococci</taxon>
        <taxon>Thermococcales</taxon>
        <taxon>Thermococcaceae</taxon>
        <taxon>Thermococcus</taxon>
    </lineage>
</organism>
<gene>
    <name evidence="2" type="ORF">TES1_0264</name>
</gene>
<protein>
    <submittedName>
        <fullName evidence="2">Uncharacterized protein</fullName>
    </submittedName>
</protein>
<dbReference type="EMBL" id="CP006965">
    <property type="protein sequence ID" value="AHF79659.1"/>
    <property type="molecule type" value="Genomic_DNA"/>
</dbReference>
<evidence type="ECO:0000313" key="3">
    <source>
        <dbReference type="Proteomes" id="UP000019027"/>
    </source>
</evidence>
<evidence type="ECO:0000256" key="1">
    <source>
        <dbReference type="SAM" id="Coils"/>
    </source>
</evidence>
<evidence type="ECO:0000313" key="2">
    <source>
        <dbReference type="EMBL" id="AHF79659.1"/>
    </source>
</evidence>
<proteinExistence type="predicted"/>
<accession>W0I0X7</accession>
<name>W0I0X7_9EURY</name>
<dbReference type="STRING" id="582419.TES1_0264"/>
<sequence>MRKESTETKQIMSEDKLKEKSENYEVTIYTLQKEITQLRSEIQDLRRMVNTISEEIKKERQVLEIQLDKLLFLTSFLEKQYSDFLSLIGELDSKVSALKFSLKVGSKEDVKNEKN</sequence>